<name>A0A558F0I9_9RHOO</name>
<dbReference type="Pfam" id="PF00359">
    <property type="entry name" value="PTS_EIIA_2"/>
    <property type="match status" value="1"/>
</dbReference>
<dbReference type="GO" id="GO:0009401">
    <property type="term" value="P:phosphoenolpyruvate-dependent sugar phosphotransferase system"/>
    <property type="evidence" value="ECO:0007669"/>
    <property type="project" value="InterPro"/>
</dbReference>
<dbReference type="OrthoDB" id="95460at2"/>
<accession>A0A558F0I9</accession>
<dbReference type="PROSITE" id="PS51094">
    <property type="entry name" value="PTS_EIIA_TYPE_2"/>
    <property type="match status" value="1"/>
</dbReference>
<reference evidence="4 5" key="1">
    <citation type="submission" date="2019-07" db="EMBL/GenBank/DDBJ databases">
        <title>The pathways for chlorine oxyanion respiration interact through the shared metabolite chlorate.</title>
        <authorList>
            <person name="Barnum T.P."/>
            <person name="Cheng Y."/>
            <person name="Hill K.A."/>
            <person name="Lucas L.N."/>
            <person name="Carlson H.K."/>
            <person name="Coates J.D."/>
        </authorList>
    </citation>
    <scope>NUCLEOTIDE SEQUENCE [LARGE SCALE GENOMIC DNA]</scope>
    <source>
        <strain evidence="3 4">SFB-1</strain>
        <strain evidence="2 5">SFB-3</strain>
    </source>
</reference>
<dbReference type="InterPro" id="IPR006320">
    <property type="entry name" value="PTS_Nitro_regul"/>
</dbReference>
<dbReference type="PANTHER" id="PTHR47738:SF1">
    <property type="entry name" value="NITROGEN REGULATORY PROTEIN"/>
    <property type="match status" value="1"/>
</dbReference>
<proteinExistence type="predicted"/>
<dbReference type="PANTHER" id="PTHR47738">
    <property type="entry name" value="PTS SYSTEM FRUCTOSE-LIKE EIIA COMPONENT-RELATED"/>
    <property type="match status" value="1"/>
</dbReference>
<comment type="caution">
    <text evidence="3">The sequence shown here is derived from an EMBL/GenBank/DDBJ whole genome shotgun (WGS) entry which is preliminary data.</text>
</comment>
<dbReference type="Proteomes" id="UP000318349">
    <property type="component" value="Unassembled WGS sequence"/>
</dbReference>
<evidence type="ECO:0000313" key="3">
    <source>
        <dbReference type="EMBL" id="TVO75621.1"/>
    </source>
</evidence>
<dbReference type="InterPro" id="IPR002178">
    <property type="entry name" value="PTS_EIIA_type-2_dom"/>
</dbReference>
<gene>
    <name evidence="3" type="primary">ptsN</name>
    <name evidence="3" type="ORF">FHP89_12795</name>
    <name evidence="2" type="ORF">FHP91_13010</name>
</gene>
<keyword evidence="5" id="KW-1185">Reference proteome</keyword>
<dbReference type="EMBL" id="VMNK01000012">
    <property type="protein sequence ID" value="TVO54779.1"/>
    <property type="molecule type" value="Genomic_DNA"/>
</dbReference>
<dbReference type="PROSITE" id="PS00372">
    <property type="entry name" value="PTS_EIIA_TYPE_2_HIS"/>
    <property type="match status" value="1"/>
</dbReference>
<evidence type="ECO:0000313" key="5">
    <source>
        <dbReference type="Proteomes" id="UP000319502"/>
    </source>
</evidence>
<evidence type="ECO:0000313" key="2">
    <source>
        <dbReference type="EMBL" id="TVO54779.1"/>
    </source>
</evidence>
<dbReference type="AlphaFoldDB" id="A0A558F0I9"/>
<dbReference type="EMBL" id="VMNI01000012">
    <property type="protein sequence ID" value="TVO75621.1"/>
    <property type="molecule type" value="Genomic_DNA"/>
</dbReference>
<dbReference type="RefSeq" id="WP_144177380.1">
    <property type="nucleotide sequence ID" value="NZ_VMNK01000012.1"/>
</dbReference>
<dbReference type="NCBIfam" id="TIGR01419">
    <property type="entry name" value="nitro_reg_IIA"/>
    <property type="match status" value="1"/>
</dbReference>
<dbReference type="SUPFAM" id="SSF55804">
    <property type="entry name" value="Phoshotransferase/anion transport protein"/>
    <property type="match status" value="1"/>
</dbReference>
<evidence type="ECO:0000259" key="1">
    <source>
        <dbReference type="PROSITE" id="PS51094"/>
    </source>
</evidence>
<dbReference type="GO" id="GO:0008982">
    <property type="term" value="F:protein-N(PI)-phosphohistidine-sugar phosphotransferase activity"/>
    <property type="evidence" value="ECO:0007669"/>
    <property type="project" value="InterPro"/>
</dbReference>
<dbReference type="InterPro" id="IPR016152">
    <property type="entry name" value="PTrfase/Anion_transptr"/>
</dbReference>
<sequence>MNLIAPLLSPDNVLVDLDASSKKRVFEQAGLIFENNQSIGRSVVFDSLFARERLGSTGLGQGVAIPHGRIKGLKDATGAVIRLSTPIPFDAPDGKPVSLLFVLLVPEQATEHHLQLLSELAQLFSDSAFRERVAEATDAAAVHALFTTWGTAHAADQRRAAL</sequence>
<dbReference type="Proteomes" id="UP000319502">
    <property type="component" value="Unassembled WGS sequence"/>
</dbReference>
<dbReference type="Gene3D" id="3.40.930.10">
    <property type="entry name" value="Mannitol-specific EII, Chain A"/>
    <property type="match status" value="1"/>
</dbReference>
<dbReference type="InterPro" id="IPR051541">
    <property type="entry name" value="PTS_SugarTrans_NitroReg"/>
</dbReference>
<feature type="domain" description="PTS EIIA type-2" evidence="1">
    <location>
        <begin position="6"/>
        <end position="149"/>
    </location>
</feature>
<protein>
    <submittedName>
        <fullName evidence="3">PTS IIA-like nitrogen regulatory protein PtsN</fullName>
    </submittedName>
</protein>
<dbReference type="CDD" id="cd00211">
    <property type="entry name" value="PTS_IIA_fru"/>
    <property type="match status" value="1"/>
</dbReference>
<evidence type="ECO:0000313" key="4">
    <source>
        <dbReference type="Proteomes" id="UP000318349"/>
    </source>
</evidence>
<organism evidence="3 4">
    <name type="scientific">Denitromonas halophila</name>
    <dbReference type="NCBI Taxonomy" id="1629404"/>
    <lineage>
        <taxon>Bacteria</taxon>
        <taxon>Pseudomonadati</taxon>
        <taxon>Pseudomonadota</taxon>
        <taxon>Betaproteobacteria</taxon>
        <taxon>Rhodocyclales</taxon>
        <taxon>Zoogloeaceae</taxon>
        <taxon>Denitromonas</taxon>
    </lineage>
</organism>
<dbReference type="GO" id="GO:0030295">
    <property type="term" value="F:protein kinase activator activity"/>
    <property type="evidence" value="ECO:0007669"/>
    <property type="project" value="TreeGrafter"/>
</dbReference>